<evidence type="ECO:0000313" key="3">
    <source>
        <dbReference type="Proteomes" id="UP000077787"/>
    </source>
</evidence>
<evidence type="ECO:0000313" key="2">
    <source>
        <dbReference type="EMBL" id="ANF27809.1"/>
    </source>
</evidence>
<evidence type="ECO:0000256" key="1">
    <source>
        <dbReference type="SAM" id="Phobius"/>
    </source>
</evidence>
<gene>
    <name evidence="2" type="ORF">PS273GM_23085</name>
</gene>
<protein>
    <submittedName>
        <fullName evidence="2">Uncharacterized protein</fullName>
    </submittedName>
</protein>
<keyword evidence="1" id="KW-1133">Transmembrane helix</keyword>
<keyword evidence="1" id="KW-0472">Membrane</keyword>
<organism evidence="2 3">
    <name type="scientific">Stutzerimonas stutzeri</name>
    <name type="common">Pseudomonas stutzeri</name>
    <dbReference type="NCBI Taxonomy" id="316"/>
    <lineage>
        <taxon>Bacteria</taxon>
        <taxon>Pseudomonadati</taxon>
        <taxon>Pseudomonadota</taxon>
        <taxon>Gammaproteobacteria</taxon>
        <taxon>Pseudomonadales</taxon>
        <taxon>Pseudomonadaceae</taxon>
        <taxon>Stutzerimonas</taxon>
    </lineage>
</organism>
<sequence>MLQQRLAATEAQLAELQDPDAEGAVQLTAEQQAALQDFMQQKLLIRKELREVRYQLNADIEALGRGLKFFNIGLVPLILTLGMLLLWFWRRRRSV</sequence>
<name>A0A172WX02_STUST</name>
<proteinExistence type="predicted"/>
<accession>A0A172WX02</accession>
<dbReference type="AlphaFoldDB" id="A0A172WX02"/>
<feature type="transmembrane region" description="Helical" evidence="1">
    <location>
        <begin position="69"/>
        <end position="89"/>
    </location>
</feature>
<dbReference type="EMBL" id="CP015641">
    <property type="protein sequence ID" value="ANF27809.1"/>
    <property type="molecule type" value="Genomic_DNA"/>
</dbReference>
<reference evidence="2 3" key="1">
    <citation type="submission" date="2016-05" db="EMBL/GenBank/DDBJ databases">
        <title>Genome sequence of Pseudomonas stutzeri 273 and identification of the exopolysaccharide biosynthesis locus.</title>
        <authorList>
            <person name="Wu S."/>
            <person name="Sun C."/>
        </authorList>
    </citation>
    <scope>NUCLEOTIDE SEQUENCE [LARGE SCALE GENOMIC DNA]</scope>
    <source>
        <strain evidence="2 3">273</strain>
    </source>
</reference>
<dbReference type="Proteomes" id="UP000077787">
    <property type="component" value="Chromosome"/>
</dbReference>
<keyword evidence="1" id="KW-0812">Transmembrane</keyword>